<accession>A0A916S833</accession>
<evidence type="ECO:0000313" key="4">
    <source>
        <dbReference type="Proteomes" id="UP000620596"/>
    </source>
</evidence>
<protein>
    <recommendedName>
        <fullName evidence="1">glutathione-specific gamma-glutamylcyclotransferase</fullName>
        <ecNumber evidence="1">4.3.2.7</ecNumber>
    </recommendedName>
</protein>
<proteinExistence type="predicted"/>
<dbReference type="EMBL" id="BMIG01000001">
    <property type="protein sequence ID" value="GGA86351.1"/>
    <property type="molecule type" value="Genomic_DNA"/>
</dbReference>
<dbReference type="InterPro" id="IPR036568">
    <property type="entry name" value="GGCT-like_sf"/>
</dbReference>
<gene>
    <name evidence="3" type="ORF">GCM10011496_03680</name>
</gene>
<sequence>MGVQKHLPDSLQTLRDPAPMLERFLHQWGGKEDLWIFGYASLIWRPEFDFAEQRRARVHGWHRALKMWSRINRGTPECPGLVFALLSGGSCHGVVYRVPRHQVPEVIAKLWLREMVTGVYDPRSLHCTTDKGPVQALAFTLSRRSPNFTGELSEARYRQIFSDAYGRYGTTHDYAHQTLESLRHHGISDATLARLLKLSKTQTVIASDQPEA</sequence>
<dbReference type="InterPro" id="IPR006840">
    <property type="entry name" value="ChaC"/>
</dbReference>
<evidence type="ECO:0000256" key="2">
    <source>
        <dbReference type="ARBA" id="ARBA00023239"/>
    </source>
</evidence>
<dbReference type="EC" id="4.3.2.7" evidence="1"/>
<dbReference type="PANTHER" id="PTHR12192">
    <property type="entry name" value="CATION TRANSPORT PROTEIN CHAC-RELATED"/>
    <property type="match status" value="1"/>
</dbReference>
<evidence type="ECO:0000256" key="1">
    <source>
        <dbReference type="ARBA" id="ARBA00012344"/>
    </source>
</evidence>
<evidence type="ECO:0000313" key="3">
    <source>
        <dbReference type="EMBL" id="GGA86351.1"/>
    </source>
</evidence>
<dbReference type="AlphaFoldDB" id="A0A916S833"/>
<reference evidence="3" key="2">
    <citation type="submission" date="2020-09" db="EMBL/GenBank/DDBJ databases">
        <authorList>
            <person name="Sun Q."/>
            <person name="Zhou Y."/>
        </authorList>
    </citation>
    <scope>NUCLEOTIDE SEQUENCE</scope>
    <source>
        <strain evidence="3">CGMCC 1.15322</strain>
    </source>
</reference>
<name>A0A916S833_9BURK</name>
<dbReference type="CDD" id="cd06661">
    <property type="entry name" value="GGCT_like"/>
    <property type="match status" value="1"/>
</dbReference>
<organism evidence="3 4">
    <name type="scientific">Polaromonas eurypsychrophila</name>
    <dbReference type="NCBI Taxonomy" id="1614635"/>
    <lineage>
        <taxon>Bacteria</taxon>
        <taxon>Pseudomonadati</taxon>
        <taxon>Pseudomonadota</taxon>
        <taxon>Betaproteobacteria</taxon>
        <taxon>Burkholderiales</taxon>
        <taxon>Comamonadaceae</taxon>
        <taxon>Polaromonas</taxon>
    </lineage>
</organism>
<dbReference type="Gene3D" id="3.10.490.10">
    <property type="entry name" value="Gamma-glutamyl cyclotransferase-like"/>
    <property type="match status" value="1"/>
</dbReference>
<dbReference type="GO" id="GO:0005737">
    <property type="term" value="C:cytoplasm"/>
    <property type="evidence" value="ECO:0007669"/>
    <property type="project" value="TreeGrafter"/>
</dbReference>
<dbReference type="Pfam" id="PF04752">
    <property type="entry name" value="ChaC"/>
    <property type="match status" value="1"/>
</dbReference>
<comment type="caution">
    <text evidence="3">The sequence shown here is derived from an EMBL/GenBank/DDBJ whole genome shotgun (WGS) entry which is preliminary data.</text>
</comment>
<dbReference type="InterPro" id="IPR013024">
    <property type="entry name" value="GGCT-like"/>
</dbReference>
<keyword evidence="2" id="KW-0456">Lyase</keyword>
<keyword evidence="4" id="KW-1185">Reference proteome</keyword>
<dbReference type="SUPFAM" id="SSF110857">
    <property type="entry name" value="Gamma-glutamyl cyclotransferase-like"/>
    <property type="match status" value="1"/>
</dbReference>
<dbReference type="GO" id="GO:0006751">
    <property type="term" value="P:glutathione catabolic process"/>
    <property type="evidence" value="ECO:0007669"/>
    <property type="project" value="InterPro"/>
</dbReference>
<dbReference type="Proteomes" id="UP000620596">
    <property type="component" value="Unassembled WGS sequence"/>
</dbReference>
<dbReference type="PANTHER" id="PTHR12192:SF2">
    <property type="entry name" value="GLUTATHIONE-SPECIFIC GAMMA-GLUTAMYLCYCLOTRANSFERASE 2"/>
    <property type="match status" value="1"/>
</dbReference>
<dbReference type="GO" id="GO:0061928">
    <property type="term" value="F:glutathione specific gamma-glutamylcyclotransferase activity"/>
    <property type="evidence" value="ECO:0007669"/>
    <property type="project" value="UniProtKB-EC"/>
</dbReference>
<reference evidence="3" key="1">
    <citation type="journal article" date="2014" name="Int. J. Syst. Evol. Microbiol.">
        <title>Complete genome sequence of Corynebacterium casei LMG S-19264T (=DSM 44701T), isolated from a smear-ripened cheese.</title>
        <authorList>
            <consortium name="US DOE Joint Genome Institute (JGI-PGF)"/>
            <person name="Walter F."/>
            <person name="Albersmeier A."/>
            <person name="Kalinowski J."/>
            <person name="Ruckert C."/>
        </authorList>
    </citation>
    <scope>NUCLEOTIDE SEQUENCE</scope>
    <source>
        <strain evidence="3">CGMCC 1.15322</strain>
    </source>
</reference>